<dbReference type="Proteomes" id="UP000245942">
    <property type="component" value="Unassembled WGS sequence"/>
</dbReference>
<keyword evidence="6" id="KW-0479">Metal-binding</keyword>
<feature type="binding site" evidence="6">
    <location>
        <position position="291"/>
    </location>
    <ligand>
        <name>Zn(2+)</name>
        <dbReference type="ChEBI" id="CHEBI:29105"/>
    </ligand>
</feature>
<keyword evidence="6" id="KW-0862">Zinc</keyword>
<dbReference type="RefSeq" id="XP_025347374.1">
    <property type="nucleotide sequence ID" value="XM_025490349.1"/>
</dbReference>
<evidence type="ECO:0000256" key="2">
    <source>
        <dbReference type="ARBA" id="ARBA00007018"/>
    </source>
</evidence>
<dbReference type="Pfam" id="PF03006">
    <property type="entry name" value="HlyIII"/>
    <property type="match status" value="1"/>
</dbReference>
<dbReference type="GO" id="GO:0016020">
    <property type="term" value="C:membrane"/>
    <property type="evidence" value="ECO:0007669"/>
    <property type="project" value="UniProtKB-SubCell"/>
</dbReference>
<feature type="binding site" evidence="6">
    <location>
        <position position="287"/>
    </location>
    <ligand>
        <name>Zn(2+)</name>
        <dbReference type="ChEBI" id="CHEBI:29105"/>
    </ligand>
</feature>
<dbReference type="EMBL" id="KZ819328">
    <property type="protein sequence ID" value="PWN20214.1"/>
    <property type="molecule type" value="Genomic_DNA"/>
</dbReference>
<organism evidence="8 9">
    <name type="scientific">Pseudomicrostroma glucosiphilum</name>
    <dbReference type="NCBI Taxonomy" id="1684307"/>
    <lineage>
        <taxon>Eukaryota</taxon>
        <taxon>Fungi</taxon>
        <taxon>Dikarya</taxon>
        <taxon>Basidiomycota</taxon>
        <taxon>Ustilaginomycotina</taxon>
        <taxon>Exobasidiomycetes</taxon>
        <taxon>Microstromatales</taxon>
        <taxon>Microstromatales incertae sedis</taxon>
        <taxon>Pseudomicrostroma</taxon>
    </lineage>
</organism>
<evidence type="ECO:0000256" key="4">
    <source>
        <dbReference type="ARBA" id="ARBA00022989"/>
    </source>
</evidence>
<protein>
    <submittedName>
        <fullName evidence="8">HlyIII-domain-containing protein</fullName>
    </submittedName>
</protein>
<proteinExistence type="inferred from homology"/>
<dbReference type="PANTHER" id="PTHR20855:SF52">
    <property type="entry name" value="ADIPONECTIN RECEPTOR PROTEIN"/>
    <property type="match status" value="1"/>
</dbReference>
<feature type="binding site" evidence="6">
    <location>
        <position position="141"/>
    </location>
    <ligand>
        <name>Zn(2+)</name>
        <dbReference type="ChEBI" id="CHEBI:29105"/>
    </ligand>
</feature>
<dbReference type="OrthoDB" id="529367at2759"/>
<keyword evidence="4 7" id="KW-1133">Transmembrane helix</keyword>
<evidence type="ECO:0000256" key="6">
    <source>
        <dbReference type="PIRSR" id="PIRSR604254-1"/>
    </source>
</evidence>
<dbReference type="GO" id="GO:0038023">
    <property type="term" value="F:signaling receptor activity"/>
    <property type="evidence" value="ECO:0007669"/>
    <property type="project" value="TreeGrafter"/>
</dbReference>
<gene>
    <name evidence="8" type="ORF">BCV69DRAFT_249648</name>
</gene>
<accession>A0A316U5V0</accession>
<dbReference type="InterPro" id="IPR004254">
    <property type="entry name" value="AdipoR/HlyIII-related"/>
</dbReference>
<keyword evidence="5 7" id="KW-0472">Membrane</keyword>
<evidence type="ECO:0000313" key="9">
    <source>
        <dbReference type="Proteomes" id="UP000245942"/>
    </source>
</evidence>
<comment type="similarity">
    <text evidence="2">Belongs to the ADIPOR family.</text>
</comment>
<keyword evidence="9" id="KW-1185">Reference proteome</keyword>
<evidence type="ECO:0000256" key="3">
    <source>
        <dbReference type="ARBA" id="ARBA00022692"/>
    </source>
</evidence>
<comment type="subcellular location">
    <subcellularLocation>
        <location evidence="1">Membrane</location>
        <topology evidence="1">Multi-pass membrane protein</topology>
    </subcellularLocation>
</comment>
<dbReference type="AlphaFoldDB" id="A0A316U5V0"/>
<feature type="transmembrane region" description="Helical" evidence="7">
    <location>
        <begin position="220"/>
        <end position="240"/>
    </location>
</feature>
<reference evidence="8 9" key="1">
    <citation type="journal article" date="2018" name="Mol. Biol. Evol.">
        <title>Broad Genomic Sampling Reveals a Smut Pathogenic Ancestry of the Fungal Clade Ustilaginomycotina.</title>
        <authorList>
            <person name="Kijpornyongpan T."/>
            <person name="Mondo S.J."/>
            <person name="Barry K."/>
            <person name="Sandor L."/>
            <person name="Lee J."/>
            <person name="Lipzen A."/>
            <person name="Pangilinan J."/>
            <person name="LaButti K."/>
            <person name="Hainaut M."/>
            <person name="Henrissat B."/>
            <person name="Grigoriev I.V."/>
            <person name="Spatafora J.W."/>
            <person name="Aime M.C."/>
        </authorList>
    </citation>
    <scope>NUCLEOTIDE SEQUENCE [LARGE SCALE GENOMIC DNA]</scope>
    <source>
        <strain evidence="8 9">MCA 4718</strain>
    </source>
</reference>
<dbReference type="PANTHER" id="PTHR20855">
    <property type="entry name" value="ADIPOR/PROGESTIN RECEPTOR-RELATED"/>
    <property type="match status" value="1"/>
</dbReference>
<dbReference type="GO" id="GO:0006882">
    <property type="term" value="P:intracellular zinc ion homeostasis"/>
    <property type="evidence" value="ECO:0007669"/>
    <property type="project" value="TreeGrafter"/>
</dbReference>
<feature type="transmembrane region" description="Helical" evidence="7">
    <location>
        <begin position="120"/>
        <end position="139"/>
    </location>
</feature>
<dbReference type="GO" id="GO:0046872">
    <property type="term" value="F:metal ion binding"/>
    <property type="evidence" value="ECO:0007669"/>
    <property type="project" value="UniProtKB-KW"/>
</dbReference>
<feature type="transmembrane region" description="Helical" evidence="7">
    <location>
        <begin position="289"/>
        <end position="305"/>
    </location>
</feature>
<dbReference type="STRING" id="1684307.A0A316U5V0"/>
<evidence type="ECO:0000256" key="1">
    <source>
        <dbReference type="ARBA" id="ARBA00004141"/>
    </source>
</evidence>
<evidence type="ECO:0000256" key="7">
    <source>
        <dbReference type="SAM" id="Phobius"/>
    </source>
</evidence>
<dbReference type="GeneID" id="37012083"/>
<feature type="transmembrane region" description="Helical" evidence="7">
    <location>
        <begin position="159"/>
        <end position="179"/>
    </location>
</feature>
<keyword evidence="3 7" id="KW-0812">Transmembrane</keyword>
<evidence type="ECO:0000313" key="8">
    <source>
        <dbReference type="EMBL" id="PWN20214.1"/>
    </source>
</evidence>
<feature type="transmembrane region" description="Helical" evidence="7">
    <location>
        <begin position="53"/>
        <end position="72"/>
    </location>
</feature>
<evidence type="ECO:0000256" key="5">
    <source>
        <dbReference type="ARBA" id="ARBA00023136"/>
    </source>
</evidence>
<name>A0A316U5V0_9BASI</name>
<feature type="transmembrane region" description="Helical" evidence="7">
    <location>
        <begin position="186"/>
        <end position="208"/>
    </location>
</feature>
<feature type="transmembrane region" description="Helical" evidence="7">
    <location>
        <begin position="252"/>
        <end position="269"/>
    </location>
</feature>
<sequence>MSNHRLCTHDELPAWLKDNGFIISGYRPTFRHDTVAKCWGSVWGYFHNETINIHTHLWGAVFSIALLFLHALHHFSLFPSFLEPIAYHSIFSPPHIPSSLSSPSSSWSSANSSPNDWKDIVGFTIFLLSSVTCLTLSSSFHTLSCHSRHLAHKFNKLDYVGIVVMIVGSFLPALHYGFYCRPLWQLVYGSGISVLGAGAAYVVLAPHYATPAYRPVRTAIFLALGLSAVVPVAHGVAIYGVRILDLTMGVRWLALEGALYVTGALLYALRIPERFARGRFDLFGASHQIFHFFILLAALSHYVALRRAYTFWHMSAFTISSSSSSFSTERRTGTEAGMMALDVGRRAVCLGIDSWREAL</sequence>